<dbReference type="Gene3D" id="1.10.10.10">
    <property type="entry name" value="Winged helix-like DNA-binding domain superfamily/Winged helix DNA-binding domain"/>
    <property type="match status" value="1"/>
</dbReference>
<reference evidence="10 11" key="1">
    <citation type="submission" date="2016-07" db="EMBL/GenBank/DDBJ databases">
        <title>Caryophanon latum genome sequencing.</title>
        <authorList>
            <person name="Verma A."/>
            <person name="Pal Y."/>
            <person name="Krishnamurthi S."/>
        </authorList>
    </citation>
    <scope>NUCLEOTIDE SEQUENCE [LARGE SCALE GENOMIC DNA]</scope>
    <source>
        <strain evidence="10 11">DSM 14151</strain>
    </source>
</reference>
<dbReference type="Pfam" id="PF16244">
    <property type="entry name" value="DUF4901"/>
    <property type="match status" value="2"/>
</dbReference>
<dbReference type="NCBIfam" id="TIGR02937">
    <property type="entry name" value="sigma70-ECF"/>
    <property type="match status" value="1"/>
</dbReference>
<name>A0A1C0YZR8_9BACL</name>
<dbReference type="Pfam" id="PF04542">
    <property type="entry name" value="Sigma70_r2"/>
    <property type="match status" value="1"/>
</dbReference>
<dbReference type="GO" id="GO:0003677">
    <property type="term" value="F:DNA binding"/>
    <property type="evidence" value="ECO:0007669"/>
    <property type="project" value="UniProtKB-KW"/>
</dbReference>
<keyword evidence="5 6" id="KW-0804">Transcription</keyword>
<dbReference type="PANTHER" id="PTHR43133:SF51">
    <property type="entry name" value="RNA POLYMERASE SIGMA FACTOR"/>
    <property type="match status" value="1"/>
</dbReference>
<dbReference type="GO" id="GO:0016987">
    <property type="term" value="F:sigma factor activity"/>
    <property type="evidence" value="ECO:0007669"/>
    <property type="project" value="UniProtKB-KW"/>
</dbReference>
<feature type="domain" description="YcdB/YcdC repeated" evidence="9">
    <location>
        <begin position="187"/>
        <end position="319"/>
    </location>
</feature>
<evidence type="ECO:0000256" key="1">
    <source>
        <dbReference type="ARBA" id="ARBA00010641"/>
    </source>
</evidence>
<sequence length="628" mass="73154">MEQYIQKARAGDEEAFAYLVEHYEERLKKAAYRYVNDRADVEDVVQQTFLQAFKALHQLQELKYFWTWLYKILVRESYRILKKQERLGQLHEALAMQLDNKEPRIETDVTTAIRELKRPYQLAIMLHYFYDFKVMEIAHIMGKPVNTVKMYLHRGRKELRGVLERLNEKEIGMKEVKHMLKQEMFAMAQKYADVPAHYELALNSYVEGGVSSFMWQGKAEEEPVYLHMNSEGRLTDFLKLPTKEGEPISLEEKRIIAKNFLHAQYPDALMHYEHVTERDQGSNTIFRFEQQVHGLRLEAYYCRIEVTHCGEVISFTYRGYITEPAQIPKELYPPEKLLERLYRSEWSLRTENLIDGQGIQVMYKSAMLAVEAFDAMTGEAIDEIPRPEYNDEPFPHVELLEPQTTIEGMLKIDDSWERTDDSTDKISWRPKAFEPSINETFADYVKSSHKDHLWAVLQPENKRIISFMAFVEQQGEVVLTEEDCLCIAAQFVATYFHEFMPYLFVSVTSEKHEEEGKAYFIFSLQKDGYTISNEYFHIGVSKKDGSLLLVMTPDMSFEELAAFSPPSIRPVEALLPAEGIFPKLQWKKVYGEKPGLRLIYSFETANSEPVLGIDAQTGVVVACKLTLL</sequence>
<dbReference type="GO" id="GO:0006352">
    <property type="term" value="P:DNA-templated transcription initiation"/>
    <property type="evidence" value="ECO:0007669"/>
    <property type="project" value="InterPro"/>
</dbReference>
<evidence type="ECO:0000259" key="8">
    <source>
        <dbReference type="Pfam" id="PF08281"/>
    </source>
</evidence>
<dbReference type="InterPro" id="IPR014284">
    <property type="entry name" value="RNA_pol_sigma-70_dom"/>
</dbReference>
<evidence type="ECO:0000256" key="4">
    <source>
        <dbReference type="ARBA" id="ARBA00023125"/>
    </source>
</evidence>
<dbReference type="InterPro" id="IPR013325">
    <property type="entry name" value="RNA_pol_sigma_r2"/>
</dbReference>
<comment type="similarity">
    <text evidence="1 6">Belongs to the sigma-70 factor family. ECF subfamily.</text>
</comment>
<keyword evidence="3 6" id="KW-0731">Sigma factor</keyword>
<proteinExistence type="inferred from homology"/>
<dbReference type="PANTHER" id="PTHR43133">
    <property type="entry name" value="RNA POLYMERASE ECF-TYPE SIGMA FACTO"/>
    <property type="match status" value="1"/>
</dbReference>
<keyword evidence="2 6" id="KW-0805">Transcription regulation</keyword>
<evidence type="ECO:0000256" key="6">
    <source>
        <dbReference type="RuleBase" id="RU000716"/>
    </source>
</evidence>
<evidence type="ECO:0000256" key="3">
    <source>
        <dbReference type="ARBA" id="ARBA00023082"/>
    </source>
</evidence>
<organism evidence="10 11">
    <name type="scientific">Caryophanon latum</name>
    <dbReference type="NCBI Taxonomy" id="33977"/>
    <lineage>
        <taxon>Bacteria</taxon>
        <taxon>Bacillati</taxon>
        <taxon>Bacillota</taxon>
        <taxon>Bacilli</taxon>
        <taxon>Bacillales</taxon>
        <taxon>Caryophanaceae</taxon>
        <taxon>Caryophanon</taxon>
    </lineage>
</organism>
<dbReference type="GO" id="GO:0006950">
    <property type="term" value="P:response to stress"/>
    <property type="evidence" value="ECO:0007669"/>
    <property type="project" value="UniProtKB-ARBA"/>
</dbReference>
<feature type="domain" description="RNA polymerase sigma factor 70 region 4 type 2" evidence="8">
    <location>
        <begin position="109"/>
        <end position="159"/>
    </location>
</feature>
<protein>
    <recommendedName>
        <fullName evidence="6">RNA polymerase sigma factor</fullName>
    </recommendedName>
</protein>
<dbReference type="Proteomes" id="UP000093482">
    <property type="component" value="Unassembled WGS sequence"/>
</dbReference>
<dbReference type="PROSITE" id="PS01063">
    <property type="entry name" value="SIGMA70_ECF"/>
    <property type="match status" value="1"/>
</dbReference>
<feature type="domain" description="RNA polymerase sigma-70 region 2" evidence="7">
    <location>
        <begin position="19"/>
        <end position="86"/>
    </location>
</feature>
<dbReference type="AlphaFoldDB" id="A0A1C0YZR8"/>
<dbReference type="SUPFAM" id="SSF88659">
    <property type="entry name" value="Sigma3 and sigma4 domains of RNA polymerase sigma factors"/>
    <property type="match status" value="1"/>
</dbReference>
<dbReference type="InterPro" id="IPR032599">
    <property type="entry name" value="YcdB/YcdC_rep_domain"/>
</dbReference>
<evidence type="ECO:0000256" key="5">
    <source>
        <dbReference type="ARBA" id="ARBA00023163"/>
    </source>
</evidence>
<dbReference type="Gene3D" id="1.10.1740.10">
    <property type="match status" value="1"/>
</dbReference>
<dbReference type="SUPFAM" id="SSF88946">
    <property type="entry name" value="Sigma2 domain of RNA polymerase sigma factors"/>
    <property type="match status" value="1"/>
</dbReference>
<evidence type="ECO:0000259" key="7">
    <source>
        <dbReference type="Pfam" id="PF04542"/>
    </source>
</evidence>
<dbReference type="InterPro" id="IPR036388">
    <property type="entry name" value="WH-like_DNA-bd_sf"/>
</dbReference>
<dbReference type="CDD" id="cd06171">
    <property type="entry name" value="Sigma70_r4"/>
    <property type="match status" value="1"/>
</dbReference>
<feature type="domain" description="YcdB/YcdC repeated" evidence="9">
    <location>
        <begin position="412"/>
        <end position="545"/>
    </location>
</feature>
<dbReference type="EMBL" id="MATO01000014">
    <property type="protein sequence ID" value="OCS92639.1"/>
    <property type="molecule type" value="Genomic_DNA"/>
</dbReference>
<evidence type="ECO:0000313" key="10">
    <source>
        <dbReference type="EMBL" id="OCS92639.1"/>
    </source>
</evidence>
<keyword evidence="4 6" id="KW-0238">DNA-binding</keyword>
<dbReference type="RefSeq" id="WP_066462210.1">
    <property type="nucleotide sequence ID" value="NZ_MATO01000014.1"/>
</dbReference>
<dbReference type="InterPro" id="IPR013249">
    <property type="entry name" value="RNA_pol_sigma70_r4_t2"/>
</dbReference>
<gene>
    <name evidence="10" type="ORF">A6K76_06050</name>
</gene>
<keyword evidence="11" id="KW-1185">Reference proteome</keyword>
<dbReference type="Pfam" id="PF08281">
    <property type="entry name" value="Sigma70_r4_2"/>
    <property type="match status" value="1"/>
</dbReference>
<accession>A0A1C0YZR8</accession>
<evidence type="ECO:0000256" key="2">
    <source>
        <dbReference type="ARBA" id="ARBA00023015"/>
    </source>
</evidence>
<dbReference type="InterPro" id="IPR013324">
    <property type="entry name" value="RNA_pol_sigma_r3/r4-like"/>
</dbReference>
<evidence type="ECO:0000313" key="11">
    <source>
        <dbReference type="Proteomes" id="UP000093482"/>
    </source>
</evidence>
<dbReference type="InterPro" id="IPR000838">
    <property type="entry name" value="RNA_pol_sigma70_ECF_CS"/>
</dbReference>
<comment type="caution">
    <text evidence="10">The sequence shown here is derived from an EMBL/GenBank/DDBJ whole genome shotgun (WGS) entry which is preliminary data.</text>
</comment>
<dbReference type="InterPro" id="IPR039425">
    <property type="entry name" value="RNA_pol_sigma-70-like"/>
</dbReference>
<dbReference type="InterPro" id="IPR007627">
    <property type="entry name" value="RNA_pol_sigma70_r2"/>
</dbReference>
<evidence type="ECO:0000259" key="9">
    <source>
        <dbReference type="Pfam" id="PF16244"/>
    </source>
</evidence>